<dbReference type="EMBL" id="ABDG02000027">
    <property type="protein sequence ID" value="EHK42253.1"/>
    <property type="molecule type" value="Genomic_DNA"/>
</dbReference>
<dbReference type="InterPro" id="IPR036864">
    <property type="entry name" value="Zn2-C6_fun-type_DNA-bd_sf"/>
</dbReference>
<proteinExistence type="predicted"/>
<dbReference type="eggNOG" id="ENOG502RQNT">
    <property type="taxonomic scope" value="Eukaryota"/>
</dbReference>
<reference evidence="2 3" key="1">
    <citation type="journal article" date="2011" name="Genome Biol.">
        <title>Comparative genome sequence analysis underscores mycoparasitism as the ancestral life style of Trichoderma.</title>
        <authorList>
            <person name="Kubicek C.P."/>
            <person name="Herrera-Estrella A."/>
            <person name="Seidl-Seiboth V."/>
            <person name="Martinez D.A."/>
            <person name="Druzhinina I.S."/>
            <person name="Thon M."/>
            <person name="Zeilinger S."/>
            <person name="Casas-Flores S."/>
            <person name="Horwitz B.A."/>
            <person name="Mukherjee P.K."/>
            <person name="Mukherjee M."/>
            <person name="Kredics L."/>
            <person name="Alcaraz L.D."/>
            <person name="Aerts A."/>
            <person name="Antal Z."/>
            <person name="Atanasova L."/>
            <person name="Cervantes-Badillo M.G."/>
            <person name="Challacombe J."/>
            <person name="Chertkov O."/>
            <person name="McCluskey K."/>
            <person name="Coulpier F."/>
            <person name="Deshpande N."/>
            <person name="von Doehren H."/>
            <person name="Ebbole D.J."/>
            <person name="Esquivel-Naranjo E.U."/>
            <person name="Fekete E."/>
            <person name="Flipphi M."/>
            <person name="Glaser F."/>
            <person name="Gomez-Rodriguez E.Y."/>
            <person name="Gruber S."/>
            <person name="Han C."/>
            <person name="Henrissat B."/>
            <person name="Hermosa R."/>
            <person name="Hernandez-Onate M."/>
            <person name="Karaffa L."/>
            <person name="Kosti I."/>
            <person name="Le Crom S."/>
            <person name="Lindquist E."/>
            <person name="Lucas S."/>
            <person name="Luebeck M."/>
            <person name="Luebeck P.S."/>
            <person name="Margeot A."/>
            <person name="Metz B."/>
            <person name="Misra M."/>
            <person name="Nevalainen H."/>
            <person name="Omann M."/>
            <person name="Packer N."/>
            <person name="Perrone G."/>
            <person name="Uresti-Rivera E.E."/>
            <person name="Salamov A."/>
            <person name="Schmoll M."/>
            <person name="Seiboth B."/>
            <person name="Shapiro H."/>
            <person name="Sukno S."/>
            <person name="Tamayo-Ramos J.A."/>
            <person name="Tisch D."/>
            <person name="Wiest A."/>
            <person name="Wilkinson H.H."/>
            <person name="Zhang M."/>
            <person name="Coutinho P.M."/>
            <person name="Kenerley C.M."/>
            <person name="Monte E."/>
            <person name="Baker S.E."/>
            <person name="Grigoriev I.V."/>
        </authorList>
    </citation>
    <scope>NUCLEOTIDE SEQUENCE [LARGE SCALE GENOMIC DNA]</scope>
    <source>
        <strain evidence="3">ATCC 20476 / IMI 206040</strain>
    </source>
</reference>
<dbReference type="HOGENOM" id="CLU_692732_0_0_1"/>
<dbReference type="GO" id="GO:0008270">
    <property type="term" value="F:zinc ion binding"/>
    <property type="evidence" value="ECO:0007669"/>
    <property type="project" value="InterPro"/>
</dbReference>
<protein>
    <recommendedName>
        <fullName evidence="4">Zn(2)-C6 fungal-type domain-containing protein</fullName>
    </recommendedName>
</protein>
<evidence type="ECO:0000313" key="3">
    <source>
        <dbReference type="Proteomes" id="UP000005426"/>
    </source>
</evidence>
<keyword evidence="3" id="KW-1185">Reference proteome</keyword>
<name>G9P6D8_HYPAI</name>
<sequence length="398" mass="44593">MSAQVPLTLKAQRSCQFCASRKQGCDRLLPNCSRCTSDRHAVNRQNEAPAPSNDLVESRGSCSLDLSAKAESLLLRLACDSGSSAAEYGGHGLSELLFKVLDAFEVDIPNLLDSYFASVHRWLPIIEEEHIRHKFADLENHSHGDDARLLLAFYVVIQFPCNHADHSMNTRLYRTIRRLFIIAQSSLGVKDLDLLQYGLLLVAYECSQGLESVYTTLSACVSLARIIETQSYESSDLNSRHLEERTLCGYALVTLDRSTQASLLTLLRLSEEKAFLNCEPTSMTISTLMILRSSHDRSRSGPRDPKDANALWSIARMSLEMCLSASDFIRYNGIENLSFVGLCCVWRAVLPLVGLKEFQISAQELETLRSELERFSSCWAIGATFLQHFDQLARPRSL</sequence>
<dbReference type="AlphaFoldDB" id="G9P6D8"/>
<evidence type="ECO:0008006" key="4">
    <source>
        <dbReference type="Google" id="ProtNLM"/>
    </source>
</evidence>
<evidence type="ECO:0000313" key="2">
    <source>
        <dbReference type="EMBL" id="EHK42253.1"/>
    </source>
</evidence>
<evidence type="ECO:0000256" key="1">
    <source>
        <dbReference type="ARBA" id="ARBA00023242"/>
    </source>
</evidence>
<dbReference type="OrthoDB" id="39175at2759"/>
<dbReference type="Proteomes" id="UP000005426">
    <property type="component" value="Unassembled WGS sequence"/>
</dbReference>
<organism evidence="2 3">
    <name type="scientific">Hypocrea atroviridis (strain ATCC 20476 / IMI 206040)</name>
    <name type="common">Trichoderma atroviride</name>
    <dbReference type="NCBI Taxonomy" id="452589"/>
    <lineage>
        <taxon>Eukaryota</taxon>
        <taxon>Fungi</taxon>
        <taxon>Dikarya</taxon>
        <taxon>Ascomycota</taxon>
        <taxon>Pezizomycotina</taxon>
        <taxon>Sordariomycetes</taxon>
        <taxon>Hypocreomycetidae</taxon>
        <taxon>Hypocreales</taxon>
        <taxon>Hypocreaceae</taxon>
        <taxon>Trichoderma</taxon>
    </lineage>
</organism>
<keyword evidence="1" id="KW-0539">Nucleus</keyword>
<accession>G9P6D8</accession>
<dbReference type="SUPFAM" id="SSF57701">
    <property type="entry name" value="Zn2/Cys6 DNA-binding domain"/>
    <property type="match status" value="1"/>
</dbReference>
<dbReference type="InterPro" id="IPR001138">
    <property type="entry name" value="Zn2Cys6_DnaBD"/>
</dbReference>
<dbReference type="CDD" id="cd00067">
    <property type="entry name" value="GAL4"/>
    <property type="match status" value="1"/>
</dbReference>
<dbReference type="GO" id="GO:0000981">
    <property type="term" value="F:DNA-binding transcription factor activity, RNA polymerase II-specific"/>
    <property type="evidence" value="ECO:0007669"/>
    <property type="project" value="InterPro"/>
</dbReference>
<comment type="caution">
    <text evidence="2">The sequence shown here is derived from an EMBL/GenBank/DDBJ whole genome shotgun (WGS) entry which is preliminary data.</text>
</comment>
<gene>
    <name evidence="2" type="ORF">TRIATDRAFT_130008</name>
</gene>